<keyword evidence="2" id="KW-1185">Reference proteome</keyword>
<reference evidence="2" key="1">
    <citation type="journal article" date="2019" name="Int. J. Syst. Evol. Microbiol.">
        <title>The Global Catalogue of Microorganisms (GCM) 10K type strain sequencing project: providing services to taxonomists for standard genome sequencing and annotation.</title>
        <authorList>
            <consortium name="The Broad Institute Genomics Platform"/>
            <consortium name="The Broad Institute Genome Sequencing Center for Infectious Disease"/>
            <person name="Wu L."/>
            <person name="Ma J."/>
        </authorList>
    </citation>
    <scope>NUCLEOTIDE SEQUENCE [LARGE SCALE GENOMIC DNA]</scope>
    <source>
        <strain evidence="2">CCM 7224</strain>
    </source>
</reference>
<proteinExistence type="predicted"/>
<organism evidence="1 2">
    <name type="scientific">Streptomyces mauvecolor</name>
    <dbReference type="NCBI Taxonomy" id="58345"/>
    <lineage>
        <taxon>Bacteria</taxon>
        <taxon>Bacillati</taxon>
        <taxon>Actinomycetota</taxon>
        <taxon>Actinomycetes</taxon>
        <taxon>Kitasatosporales</taxon>
        <taxon>Streptomycetaceae</taxon>
        <taxon>Streptomyces</taxon>
    </lineage>
</organism>
<name>A0ABV9UW41_9ACTN</name>
<accession>A0ABV9UW41</accession>
<sequence length="77" mass="8009">MKDRFAAAYSTPPSWAKAIAAHPGDTEAALTSYEETLFPRSESAAAKAHLILELCVGDRAPFGMLGPFTGAAAEAAL</sequence>
<dbReference type="RefSeq" id="WP_344374401.1">
    <property type="nucleotide sequence ID" value="NZ_BAAASQ010000008.1"/>
</dbReference>
<dbReference type="Proteomes" id="UP001595834">
    <property type="component" value="Unassembled WGS sequence"/>
</dbReference>
<evidence type="ECO:0000313" key="2">
    <source>
        <dbReference type="Proteomes" id="UP001595834"/>
    </source>
</evidence>
<dbReference type="EMBL" id="JBHSIZ010000036">
    <property type="protein sequence ID" value="MFC4960643.1"/>
    <property type="molecule type" value="Genomic_DNA"/>
</dbReference>
<comment type="caution">
    <text evidence="1">The sequence shown here is derived from an EMBL/GenBank/DDBJ whole genome shotgun (WGS) entry which is preliminary data.</text>
</comment>
<protein>
    <submittedName>
        <fullName evidence="1">Uncharacterized protein</fullName>
    </submittedName>
</protein>
<evidence type="ECO:0000313" key="1">
    <source>
        <dbReference type="EMBL" id="MFC4960643.1"/>
    </source>
</evidence>
<gene>
    <name evidence="1" type="ORF">ACFPFX_30530</name>
</gene>